<keyword evidence="13" id="KW-0479">Metal-binding</keyword>
<evidence type="ECO:0000256" key="9">
    <source>
        <dbReference type="ARBA" id="ARBA00029596"/>
    </source>
</evidence>
<feature type="binding site" evidence="13">
    <location>
        <position position="120"/>
    </location>
    <ligand>
        <name>Mg(2+)</name>
        <dbReference type="ChEBI" id="CHEBI:18420"/>
    </ligand>
</feature>
<dbReference type="Gene3D" id="3.50.30.40">
    <property type="entry name" value="Ribonuclease E inhibitor RraA/RraA-like"/>
    <property type="match status" value="1"/>
</dbReference>
<evidence type="ECO:0000256" key="13">
    <source>
        <dbReference type="PIRSR" id="PIRSR605493-1"/>
    </source>
</evidence>
<proteinExistence type="inferred from homology"/>
<dbReference type="InterPro" id="IPR005493">
    <property type="entry name" value="RraA/RraA-like"/>
</dbReference>
<feature type="binding site" evidence="13">
    <location>
        <begin position="97"/>
        <end position="100"/>
    </location>
    <ligand>
        <name>substrate</name>
    </ligand>
</feature>
<comment type="cofactor">
    <cofactor evidence="2">
        <name>a divalent metal cation</name>
        <dbReference type="ChEBI" id="CHEBI:60240"/>
    </cofactor>
</comment>
<dbReference type="SUPFAM" id="SSF89562">
    <property type="entry name" value="RraA-like"/>
    <property type="match status" value="1"/>
</dbReference>
<evidence type="ECO:0000256" key="3">
    <source>
        <dbReference type="ARBA" id="ARBA00008621"/>
    </source>
</evidence>
<name>A0A1I4K8V8_9FIRM</name>
<evidence type="ECO:0000256" key="11">
    <source>
        <dbReference type="ARBA" id="ARBA00032305"/>
    </source>
</evidence>
<protein>
    <recommendedName>
        <fullName evidence="7">Putative 4-hydroxy-4-methyl-2-oxoglutarate aldolase</fullName>
        <ecNumber evidence="6">4.1.1.112</ecNumber>
        <ecNumber evidence="5">4.1.3.17</ecNumber>
    </recommendedName>
    <alternativeName>
        <fullName evidence="11">Oxaloacetate decarboxylase</fullName>
    </alternativeName>
    <alternativeName>
        <fullName evidence="9">Regulator of ribonuclease activity homolog</fullName>
    </alternativeName>
    <alternativeName>
        <fullName evidence="10">RraA-like protein</fullName>
    </alternativeName>
</protein>
<accession>A0A1I4K8V8</accession>
<dbReference type="NCBIfam" id="NF004850">
    <property type="entry name" value="PRK06201.1"/>
    <property type="match status" value="1"/>
</dbReference>
<dbReference type="EC" id="4.1.3.17" evidence="5"/>
<evidence type="ECO:0000256" key="2">
    <source>
        <dbReference type="ARBA" id="ARBA00001968"/>
    </source>
</evidence>
<dbReference type="EMBL" id="FOTS01000016">
    <property type="protein sequence ID" value="SFL75013.1"/>
    <property type="molecule type" value="Genomic_DNA"/>
</dbReference>
<dbReference type="InterPro" id="IPR036704">
    <property type="entry name" value="RraA/RraA-like_sf"/>
</dbReference>
<reference evidence="15" key="1">
    <citation type="submission" date="2016-10" db="EMBL/GenBank/DDBJ databases">
        <authorList>
            <person name="Varghese N."/>
            <person name="Submissions S."/>
        </authorList>
    </citation>
    <scope>NUCLEOTIDE SEQUENCE [LARGE SCALE GENOMIC DNA]</scope>
    <source>
        <strain evidence="15">DSM 13327</strain>
    </source>
</reference>
<comment type="catalytic activity">
    <reaction evidence="1">
        <text>4-hydroxy-4-methyl-2-oxoglutarate = 2 pyruvate</text>
        <dbReference type="Rhea" id="RHEA:22748"/>
        <dbReference type="ChEBI" id="CHEBI:15361"/>
        <dbReference type="ChEBI" id="CHEBI:58276"/>
        <dbReference type="EC" id="4.1.3.17"/>
    </reaction>
</comment>
<dbReference type="PANTHER" id="PTHR33254:SF4">
    <property type="entry name" value="4-HYDROXY-4-METHYL-2-OXOGLUTARATE ALDOLASE 3-RELATED"/>
    <property type="match status" value="1"/>
</dbReference>
<dbReference type="PANTHER" id="PTHR33254">
    <property type="entry name" value="4-HYDROXY-4-METHYL-2-OXOGLUTARATE ALDOLASE 3-RELATED"/>
    <property type="match status" value="1"/>
</dbReference>
<dbReference type="OrthoDB" id="9784786at2"/>
<evidence type="ECO:0000256" key="10">
    <source>
        <dbReference type="ARBA" id="ARBA00030169"/>
    </source>
</evidence>
<evidence type="ECO:0000256" key="12">
    <source>
        <dbReference type="ARBA" id="ARBA00047973"/>
    </source>
</evidence>
<evidence type="ECO:0000256" key="6">
    <source>
        <dbReference type="ARBA" id="ARBA00012947"/>
    </source>
</evidence>
<evidence type="ECO:0000313" key="15">
    <source>
        <dbReference type="Proteomes" id="UP000199520"/>
    </source>
</evidence>
<comment type="function">
    <text evidence="8">Catalyzes the aldol cleavage of 4-hydroxy-4-methyl-2-oxoglutarate (HMG) into 2 molecules of pyruvate. Also contains a secondary oxaloacetate (OAA) decarboxylase activity due to the common pyruvate enolate transition state formed following C-C bond cleavage in the retro-aldol and decarboxylation reactions.</text>
</comment>
<dbReference type="GO" id="GO:0008948">
    <property type="term" value="F:oxaloacetate decarboxylase activity"/>
    <property type="evidence" value="ECO:0007669"/>
    <property type="project" value="UniProtKB-EC"/>
</dbReference>
<dbReference type="Pfam" id="PF03737">
    <property type="entry name" value="RraA-like"/>
    <property type="match status" value="1"/>
</dbReference>
<comment type="catalytic activity">
    <reaction evidence="12">
        <text>oxaloacetate + H(+) = pyruvate + CO2</text>
        <dbReference type="Rhea" id="RHEA:15641"/>
        <dbReference type="ChEBI" id="CHEBI:15361"/>
        <dbReference type="ChEBI" id="CHEBI:15378"/>
        <dbReference type="ChEBI" id="CHEBI:16452"/>
        <dbReference type="ChEBI" id="CHEBI:16526"/>
        <dbReference type="EC" id="4.1.1.112"/>
    </reaction>
</comment>
<comment type="subunit">
    <text evidence="4">Homotrimer.</text>
</comment>
<comment type="similarity">
    <text evidence="3">Belongs to the class II aldolase/RraA-like family.</text>
</comment>
<keyword evidence="13" id="KW-0460">Magnesium</keyword>
<evidence type="ECO:0000313" key="14">
    <source>
        <dbReference type="EMBL" id="SFL75013.1"/>
    </source>
</evidence>
<sequence>MSNVGCRVFMKINRPSKELVEGFRGIPVANIADEMNRFSCVDARIKPYNNRPLLGTAFTVKARVADNLLLHKALELAQPGDVIIVDAQGDTANAITGEIMMTQAAVNGLAGVVIDGAIRDAAQMQELDMPVYAAGVQPKGPYKDGPGEINVPVSCGGVVVNPGDIVVGDADGIVIISPKDAPETLKKAIAKLAKEQAIIQGIKDRVPRDKSWVDKALTKVGCEYIDDVYK</sequence>
<evidence type="ECO:0000256" key="7">
    <source>
        <dbReference type="ARBA" id="ARBA00016549"/>
    </source>
</evidence>
<evidence type="ECO:0000256" key="1">
    <source>
        <dbReference type="ARBA" id="ARBA00001342"/>
    </source>
</evidence>
<dbReference type="EC" id="4.1.1.112" evidence="6"/>
<organism evidence="14 15">
    <name type="scientific">Pelosinus propionicus DSM 13327</name>
    <dbReference type="NCBI Taxonomy" id="1123291"/>
    <lineage>
        <taxon>Bacteria</taxon>
        <taxon>Bacillati</taxon>
        <taxon>Bacillota</taxon>
        <taxon>Negativicutes</taxon>
        <taxon>Selenomonadales</taxon>
        <taxon>Sporomusaceae</taxon>
        <taxon>Pelosinus</taxon>
    </lineage>
</organism>
<evidence type="ECO:0000256" key="8">
    <source>
        <dbReference type="ARBA" id="ARBA00025046"/>
    </source>
</evidence>
<dbReference type="STRING" id="1123291.SAMN04490355_101645"/>
<dbReference type="AlphaFoldDB" id="A0A1I4K8V8"/>
<evidence type="ECO:0000256" key="5">
    <source>
        <dbReference type="ARBA" id="ARBA00012213"/>
    </source>
</evidence>
<keyword evidence="15" id="KW-1185">Reference proteome</keyword>
<dbReference type="RefSeq" id="WP_090936395.1">
    <property type="nucleotide sequence ID" value="NZ_FOTS01000016.1"/>
</dbReference>
<dbReference type="CDD" id="cd16841">
    <property type="entry name" value="RraA_family"/>
    <property type="match status" value="1"/>
</dbReference>
<feature type="binding site" evidence="13">
    <location>
        <position position="119"/>
    </location>
    <ligand>
        <name>substrate</name>
    </ligand>
</feature>
<gene>
    <name evidence="14" type="ORF">SAMN04490355_101645</name>
</gene>
<dbReference type="Proteomes" id="UP000199520">
    <property type="component" value="Unassembled WGS sequence"/>
</dbReference>
<dbReference type="GO" id="GO:0046872">
    <property type="term" value="F:metal ion binding"/>
    <property type="evidence" value="ECO:0007669"/>
    <property type="project" value="UniProtKB-KW"/>
</dbReference>
<dbReference type="GO" id="GO:0047443">
    <property type="term" value="F:4-hydroxy-4-methyl-2-oxoglutarate aldolase activity"/>
    <property type="evidence" value="ECO:0007669"/>
    <property type="project" value="UniProtKB-EC"/>
</dbReference>
<comment type="cofactor">
    <cofactor evidence="13">
        <name>Mg(2+)</name>
        <dbReference type="ChEBI" id="CHEBI:18420"/>
    </cofactor>
</comment>
<evidence type="ECO:0000256" key="4">
    <source>
        <dbReference type="ARBA" id="ARBA00011233"/>
    </source>
</evidence>